<accession>A0A413FJ87</accession>
<evidence type="ECO:0000313" key="11">
    <source>
        <dbReference type="Proteomes" id="UP000283880"/>
    </source>
</evidence>
<evidence type="ECO:0000256" key="5">
    <source>
        <dbReference type="ARBA" id="ARBA00023295"/>
    </source>
</evidence>
<name>A0A413FJ87_9FIRM</name>
<dbReference type="PANTHER" id="PTHR46323:SF2">
    <property type="entry name" value="BETA-GALACTOSIDASE"/>
    <property type="match status" value="1"/>
</dbReference>
<comment type="similarity">
    <text evidence="2 6">Belongs to the glycosyl hydrolase 2 family.</text>
</comment>
<dbReference type="AlphaFoldDB" id="A0A413FJ87"/>
<evidence type="ECO:0000256" key="2">
    <source>
        <dbReference type="ARBA" id="ARBA00007401"/>
    </source>
</evidence>
<dbReference type="SUPFAM" id="SSF49785">
    <property type="entry name" value="Galactose-binding domain-like"/>
    <property type="match status" value="1"/>
</dbReference>
<dbReference type="Gene3D" id="2.60.40.10">
    <property type="entry name" value="Immunoglobulins"/>
    <property type="match status" value="1"/>
</dbReference>
<feature type="domain" description="Glycosyl hydrolases family 2 sugar binding" evidence="9">
    <location>
        <begin position="128"/>
        <end position="229"/>
    </location>
</feature>
<dbReference type="GO" id="GO:0009341">
    <property type="term" value="C:beta-galactosidase complex"/>
    <property type="evidence" value="ECO:0007669"/>
    <property type="project" value="TreeGrafter"/>
</dbReference>
<gene>
    <name evidence="10" type="ORF">DWV29_03685</name>
</gene>
<feature type="domain" description="Glycosyl hydrolases family 2 sugar binding" evidence="9">
    <location>
        <begin position="42"/>
        <end position="99"/>
    </location>
</feature>
<evidence type="ECO:0000259" key="8">
    <source>
        <dbReference type="Pfam" id="PF02836"/>
    </source>
</evidence>
<dbReference type="OrthoDB" id="9762066at2"/>
<feature type="domain" description="Glycoside hydrolase family 2 catalytic" evidence="8">
    <location>
        <begin position="347"/>
        <end position="638"/>
    </location>
</feature>
<dbReference type="InterPro" id="IPR008979">
    <property type="entry name" value="Galactose-bd-like_sf"/>
</dbReference>
<dbReference type="EC" id="3.2.1.23" evidence="3"/>
<dbReference type="InterPro" id="IPR050347">
    <property type="entry name" value="Bact_Beta-galactosidase"/>
</dbReference>
<dbReference type="InterPro" id="IPR006103">
    <property type="entry name" value="Glyco_hydro_2_cat"/>
</dbReference>
<evidence type="ECO:0000259" key="7">
    <source>
        <dbReference type="Pfam" id="PF00703"/>
    </source>
</evidence>
<organism evidence="10 11">
    <name type="scientific">Enterocloster asparagiformis</name>
    <dbReference type="NCBI Taxonomy" id="333367"/>
    <lineage>
        <taxon>Bacteria</taxon>
        <taxon>Bacillati</taxon>
        <taxon>Bacillota</taxon>
        <taxon>Clostridia</taxon>
        <taxon>Lachnospirales</taxon>
        <taxon>Lachnospiraceae</taxon>
        <taxon>Enterocloster</taxon>
    </lineage>
</organism>
<feature type="domain" description="Glycoside hydrolase family 2 immunoglobulin-like beta-sandwich" evidence="7">
    <location>
        <begin position="231"/>
        <end position="345"/>
    </location>
</feature>
<evidence type="ECO:0000256" key="4">
    <source>
        <dbReference type="ARBA" id="ARBA00022801"/>
    </source>
</evidence>
<dbReference type="Proteomes" id="UP000283880">
    <property type="component" value="Unassembled WGS sequence"/>
</dbReference>
<evidence type="ECO:0000256" key="1">
    <source>
        <dbReference type="ARBA" id="ARBA00001412"/>
    </source>
</evidence>
<comment type="caution">
    <text evidence="10">The sequence shown here is derived from an EMBL/GenBank/DDBJ whole genome shotgun (WGS) entry which is preliminary data.</text>
</comment>
<dbReference type="RefSeq" id="WP_117777091.1">
    <property type="nucleotide sequence ID" value="NZ_JAWYJI010000205.1"/>
</dbReference>
<dbReference type="InterPro" id="IPR006101">
    <property type="entry name" value="Glyco_hydro_2"/>
</dbReference>
<evidence type="ECO:0000256" key="6">
    <source>
        <dbReference type="RuleBase" id="RU361154"/>
    </source>
</evidence>
<dbReference type="Gene3D" id="3.20.20.80">
    <property type="entry name" value="Glycosidases"/>
    <property type="match status" value="1"/>
</dbReference>
<dbReference type="PANTHER" id="PTHR46323">
    <property type="entry name" value="BETA-GALACTOSIDASE"/>
    <property type="match status" value="1"/>
</dbReference>
<dbReference type="Pfam" id="PF02837">
    <property type="entry name" value="Glyco_hydro_2_N"/>
    <property type="match status" value="2"/>
</dbReference>
<evidence type="ECO:0000259" key="9">
    <source>
        <dbReference type="Pfam" id="PF02837"/>
    </source>
</evidence>
<dbReference type="PROSITE" id="PS00608">
    <property type="entry name" value="GLYCOSYL_HYDROL_F2_2"/>
    <property type="match status" value="1"/>
</dbReference>
<evidence type="ECO:0000256" key="3">
    <source>
        <dbReference type="ARBA" id="ARBA00012756"/>
    </source>
</evidence>
<dbReference type="InterPro" id="IPR023230">
    <property type="entry name" value="Glyco_hydro_2_CS"/>
</dbReference>
<dbReference type="Pfam" id="PF02836">
    <property type="entry name" value="Glyco_hydro_2_C"/>
    <property type="match status" value="1"/>
</dbReference>
<sequence length="641" mass="73666">MQADIRWLDDPRVFAVNRLPAHSDHLFYGSTAECQQRKCGLLQSLNGTWRFQWSKSAAACPAEFYRQDYDASEFDSIQVPGHIELAGYDRIHYINTMYPWEGHLYRRPAWSLPGDGGEAMEGQFSEAEYNPVGSYIREFELDEGLKGKRVCISFAGVEQALYLWLNGQFVGYAEDSFSPSDFDLTPYIREGKNVLAAQVHKRSTAAYLEDQDFFRFSGIFRDVTLYAKPEVHVEDMWARAEVEEDCRTGSFSLDLRLSRENEPGPDSKNGGFSGYSVRWSLFDGDGREVARGEAPAAGSLRFGPAAVGNVRLWDHHNPYLYHLEITVLGPDGSEVEAVPYDVGFRRIEIRDQVILLNGKRLIINGVNRHEWNARTGRVIGMEDMIRDMEILKANHINSVRTCHYPDQISWYYMCDSCGIYLMAETNLESHGSWQKMGAVEPSWNVPGSLPQWREAVMDRARSNFEVFKNHTSVLFWSLGNESYAGDNLLEMHRFFKEADPGRPVHYEGVFHNRAYEDGISDMESQMYAPPERVEAYLRNRPKKPFILCEYMHDMGNSLGGLKSYMNLLDRYEMYQGGYIWDFIDQALFVKDEATGREVLRYGGDFDDRPSDYEFSGNGIVFADRTPKPAMQEVRYYYGLYD</sequence>
<dbReference type="InterPro" id="IPR013783">
    <property type="entry name" value="Ig-like_fold"/>
</dbReference>
<proteinExistence type="inferred from homology"/>
<dbReference type="SUPFAM" id="SSF49303">
    <property type="entry name" value="beta-Galactosidase/glucuronidase domain"/>
    <property type="match status" value="1"/>
</dbReference>
<dbReference type="InterPro" id="IPR017853">
    <property type="entry name" value="GH"/>
</dbReference>
<dbReference type="GO" id="GO:0004565">
    <property type="term" value="F:beta-galactosidase activity"/>
    <property type="evidence" value="ECO:0007669"/>
    <property type="project" value="UniProtKB-EC"/>
</dbReference>
<dbReference type="GO" id="GO:0005990">
    <property type="term" value="P:lactose catabolic process"/>
    <property type="evidence" value="ECO:0007669"/>
    <property type="project" value="TreeGrafter"/>
</dbReference>
<dbReference type="InterPro" id="IPR006104">
    <property type="entry name" value="Glyco_hydro_2_N"/>
</dbReference>
<evidence type="ECO:0000313" key="10">
    <source>
        <dbReference type="EMBL" id="RGX31909.1"/>
    </source>
</evidence>
<keyword evidence="5 6" id="KW-0326">Glycosidase</keyword>
<dbReference type="PRINTS" id="PR00132">
    <property type="entry name" value="GLHYDRLASE2"/>
</dbReference>
<keyword evidence="4 6" id="KW-0378">Hydrolase</keyword>
<dbReference type="InterPro" id="IPR006102">
    <property type="entry name" value="Ig-like_GH2"/>
</dbReference>
<dbReference type="SUPFAM" id="SSF51445">
    <property type="entry name" value="(Trans)glycosidases"/>
    <property type="match status" value="1"/>
</dbReference>
<dbReference type="EMBL" id="QSBM01000002">
    <property type="protein sequence ID" value="RGX31909.1"/>
    <property type="molecule type" value="Genomic_DNA"/>
</dbReference>
<comment type="catalytic activity">
    <reaction evidence="1">
        <text>Hydrolysis of terminal non-reducing beta-D-galactose residues in beta-D-galactosides.</text>
        <dbReference type="EC" id="3.2.1.23"/>
    </reaction>
</comment>
<dbReference type="Gene3D" id="2.60.120.260">
    <property type="entry name" value="Galactose-binding domain-like"/>
    <property type="match status" value="1"/>
</dbReference>
<dbReference type="InterPro" id="IPR036156">
    <property type="entry name" value="Beta-gal/glucu_dom_sf"/>
</dbReference>
<protein>
    <recommendedName>
        <fullName evidence="3">beta-galactosidase</fullName>
        <ecNumber evidence="3">3.2.1.23</ecNumber>
    </recommendedName>
</protein>
<dbReference type="InterPro" id="IPR023232">
    <property type="entry name" value="Glyco_hydro_2_AS"/>
</dbReference>
<reference evidence="10 11" key="1">
    <citation type="submission" date="2018-08" db="EMBL/GenBank/DDBJ databases">
        <title>A genome reference for cultivated species of the human gut microbiota.</title>
        <authorList>
            <person name="Zou Y."/>
            <person name="Xue W."/>
            <person name="Luo G."/>
        </authorList>
    </citation>
    <scope>NUCLEOTIDE SEQUENCE [LARGE SCALE GENOMIC DNA]</scope>
    <source>
        <strain evidence="10 11">AF04-15</strain>
    </source>
</reference>
<dbReference type="PROSITE" id="PS00719">
    <property type="entry name" value="GLYCOSYL_HYDROL_F2_1"/>
    <property type="match status" value="1"/>
</dbReference>
<dbReference type="Pfam" id="PF00703">
    <property type="entry name" value="Glyco_hydro_2"/>
    <property type="match status" value="1"/>
</dbReference>